<organism evidence="1">
    <name type="scientific">marine sediment metagenome</name>
    <dbReference type="NCBI Taxonomy" id="412755"/>
    <lineage>
        <taxon>unclassified sequences</taxon>
        <taxon>metagenomes</taxon>
        <taxon>ecological metagenomes</taxon>
    </lineage>
</organism>
<name>X0VMS1_9ZZZZ</name>
<dbReference type="AlphaFoldDB" id="X0VMS1"/>
<evidence type="ECO:0000313" key="1">
    <source>
        <dbReference type="EMBL" id="GAG19684.1"/>
    </source>
</evidence>
<reference evidence="1" key="1">
    <citation type="journal article" date="2014" name="Front. Microbiol.">
        <title>High frequency of phylogenetically diverse reductive dehalogenase-homologous genes in deep subseafloor sedimentary metagenomes.</title>
        <authorList>
            <person name="Kawai M."/>
            <person name="Futagami T."/>
            <person name="Toyoda A."/>
            <person name="Takaki Y."/>
            <person name="Nishi S."/>
            <person name="Hori S."/>
            <person name="Arai W."/>
            <person name="Tsubouchi T."/>
            <person name="Morono Y."/>
            <person name="Uchiyama I."/>
            <person name="Ito T."/>
            <person name="Fujiyama A."/>
            <person name="Inagaki F."/>
            <person name="Takami H."/>
        </authorList>
    </citation>
    <scope>NUCLEOTIDE SEQUENCE</scope>
    <source>
        <strain evidence="1">Expedition CK06-06</strain>
    </source>
</reference>
<dbReference type="EMBL" id="BARS01036855">
    <property type="protein sequence ID" value="GAG19684.1"/>
    <property type="molecule type" value="Genomic_DNA"/>
</dbReference>
<sequence>MTETCCRYFTITSNCYTITLHLPSWNSEDNKLNKLLEAFTFWSENYKVDDQGIEGQPLVLSGVEAPSCDADWEGAIYALCVPFCFTDGLLCVERNGGEGVVARFFRYFRELNELMDNHEEVIISGLGSCMDAVYIIKDFKTSTIPGLGLNAMRWNLTLEKKRDTNGE</sequence>
<accession>X0VMS1</accession>
<gene>
    <name evidence="1" type="ORF">S01H1_56587</name>
</gene>
<comment type="caution">
    <text evidence="1">The sequence shown here is derived from an EMBL/GenBank/DDBJ whole genome shotgun (WGS) entry which is preliminary data.</text>
</comment>
<protein>
    <submittedName>
        <fullName evidence="1">Uncharacterized protein</fullName>
    </submittedName>
</protein>
<proteinExistence type="predicted"/>